<evidence type="ECO:0000313" key="2">
    <source>
        <dbReference type="Proteomes" id="UP000219042"/>
    </source>
</evidence>
<keyword evidence="2" id="KW-1185">Reference proteome</keyword>
<name>A0A240EE76_9GAMM</name>
<feature type="non-terminal residue" evidence="1">
    <location>
        <position position="1"/>
    </location>
</feature>
<dbReference type="Proteomes" id="UP000219042">
    <property type="component" value="Unassembled WGS sequence"/>
</dbReference>
<dbReference type="EMBL" id="OANT01000029">
    <property type="protein sequence ID" value="SNX46992.1"/>
    <property type="molecule type" value="Genomic_DNA"/>
</dbReference>
<sequence length="40" mass="4568">FFASGEPQFEYATERKGIFAEKKKSLPEVVFQSEGVKQDD</sequence>
<evidence type="ECO:0000313" key="1">
    <source>
        <dbReference type="EMBL" id="SNX46992.1"/>
    </source>
</evidence>
<proteinExistence type="predicted"/>
<gene>
    <name evidence="1" type="ORF">SAMN05421731_1296</name>
</gene>
<dbReference type="AlphaFoldDB" id="A0A240EE76"/>
<organism evidence="1 2">
    <name type="scientific">Acinetobacter puyangensis</name>
    <dbReference type="NCBI Taxonomy" id="1096779"/>
    <lineage>
        <taxon>Bacteria</taxon>
        <taxon>Pseudomonadati</taxon>
        <taxon>Pseudomonadota</taxon>
        <taxon>Gammaproteobacteria</taxon>
        <taxon>Moraxellales</taxon>
        <taxon>Moraxellaceae</taxon>
        <taxon>Acinetobacter</taxon>
    </lineage>
</organism>
<accession>A0A240EE76</accession>
<reference evidence="2" key="1">
    <citation type="submission" date="2016-09" db="EMBL/GenBank/DDBJ databases">
        <authorList>
            <person name="Varghese N."/>
            <person name="Submissions S."/>
        </authorList>
    </citation>
    <scope>NUCLEOTIDE SEQUENCE [LARGE SCALE GENOMIC DNA]</scope>
    <source>
        <strain evidence="2">ANC 4466</strain>
    </source>
</reference>
<protein>
    <submittedName>
        <fullName evidence="1">Uncharacterized protein</fullName>
    </submittedName>
</protein>